<dbReference type="AlphaFoldDB" id="A0A9P0B0F8"/>
<organism evidence="2 3">
    <name type="scientific">Brassicogethes aeneus</name>
    <name type="common">Rape pollen beetle</name>
    <name type="synonym">Meligethes aeneus</name>
    <dbReference type="NCBI Taxonomy" id="1431903"/>
    <lineage>
        <taxon>Eukaryota</taxon>
        <taxon>Metazoa</taxon>
        <taxon>Ecdysozoa</taxon>
        <taxon>Arthropoda</taxon>
        <taxon>Hexapoda</taxon>
        <taxon>Insecta</taxon>
        <taxon>Pterygota</taxon>
        <taxon>Neoptera</taxon>
        <taxon>Endopterygota</taxon>
        <taxon>Coleoptera</taxon>
        <taxon>Polyphaga</taxon>
        <taxon>Cucujiformia</taxon>
        <taxon>Nitidulidae</taxon>
        <taxon>Meligethinae</taxon>
        <taxon>Brassicogethes</taxon>
    </lineage>
</organism>
<accession>A0A9P0B0F8</accession>
<sequence>MNEYKFHLYTFILIIIILSYCFHWCCSDGKKKSVTYIQQQQQLQQERQQETGENSVTDIYQQRQQPQEQDTVVVMNNTSAPQPMVHPQAEYPSAPRPYDYGLGQHMHQSGPSHAYGFMSPDPHSGSRHLPPQYTAQRQQDEIYNISGRVQGQNSEQRLPSDAYLTVEHITASNQLNKPSYNDEPPSYEEAIKLASHLPPPPVLPPVYTGIYDRPSVHVTSPVSPTVTIAIS</sequence>
<keyword evidence="1" id="KW-1133">Transmembrane helix</keyword>
<gene>
    <name evidence="2" type="ORF">MELIAE_LOCUS4499</name>
</gene>
<protein>
    <submittedName>
        <fullName evidence="2">Uncharacterized protein</fullName>
    </submittedName>
</protein>
<evidence type="ECO:0000256" key="1">
    <source>
        <dbReference type="SAM" id="Phobius"/>
    </source>
</evidence>
<proteinExistence type="predicted"/>
<evidence type="ECO:0000313" key="2">
    <source>
        <dbReference type="EMBL" id="CAH0552020.1"/>
    </source>
</evidence>
<dbReference type="EMBL" id="OV121133">
    <property type="protein sequence ID" value="CAH0552020.1"/>
    <property type="molecule type" value="Genomic_DNA"/>
</dbReference>
<keyword evidence="1" id="KW-0472">Membrane</keyword>
<evidence type="ECO:0000313" key="3">
    <source>
        <dbReference type="Proteomes" id="UP001154078"/>
    </source>
</evidence>
<keyword evidence="3" id="KW-1185">Reference proteome</keyword>
<keyword evidence="1" id="KW-0812">Transmembrane</keyword>
<reference evidence="2" key="1">
    <citation type="submission" date="2021-12" db="EMBL/GenBank/DDBJ databases">
        <authorList>
            <person name="King R."/>
        </authorList>
    </citation>
    <scope>NUCLEOTIDE SEQUENCE</scope>
</reference>
<dbReference type="Proteomes" id="UP001154078">
    <property type="component" value="Chromosome 2"/>
</dbReference>
<feature type="transmembrane region" description="Helical" evidence="1">
    <location>
        <begin position="6"/>
        <end position="26"/>
    </location>
</feature>
<name>A0A9P0B0F8_BRAAE</name>
<dbReference type="OrthoDB" id="6762088at2759"/>